<gene>
    <name evidence="3" type="ORF">CXG46_04375</name>
</gene>
<feature type="transmembrane region" description="Helical" evidence="1">
    <location>
        <begin position="20"/>
        <end position="41"/>
    </location>
</feature>
<dbReference type="Pfam" id="PF07811">
    <property type="entry name" value="TadE"/>
    <property type="match status" value="1"/>
</dbReference>
<keyword evidence="4" id="KW-1185">Reference proteome</keyword>
<dbReference type="RefSeq" id="WP_091198427.1">
    <property type="nucleotide sequence ID" value="NZ_FOKC01000004.1"/>
</dbReference>
<keyword evidence="1" id="KW-1133">Transmembrane helix</keyword>
<evidence type="ECO:0000313" key="4">
    <source>
        <dbReference type="Proteomes" id="UP000233565"/>
    </source>
</evidence>
<sequence length="143" mass="15137">MPRSRPSRRRNDRGAAAVEFALVVPILLVMVFGIIDFGLAINRYAMVNNAAREGVREASLGATESEIRAVVTRGTADLPGTVTIAIGCKLPDGTTTCTSWNAGMESGGIAEVTVTSSSNWLTPIGKLASETISIAKTNKMRIE</sequence>
<comment type="caution">
    <text evidence="3">The sequence shown here is derived from an EMBL/GenBank/DDBJ whole genome shotgun (WGS) entry which is preliminary data.</text>
</comment>
<dbReference type="EMBL" id="PJBV01000011">
    <property type="protein sequence ID" value="PKH43693.1"/>
    <property type="molecule type" value="Genomic_DNA"/>
</dbReference>
<evidence type="ECO:0000313" key="3">
    <source>
        <dbReference type="EMBL" id="PKH43693.1"/>
    </source>
</evidence>
<dbReference type="InterPro" id="IPR012495">
    <property type="entry name" value="TadE-like_dom"/>
</dbReference>
<keyword evidence="1" id="KW-0472">Membrane</keyword>
<organism evidence="3 4">
    <name type="scientific">Nocardioides alpinus</name>
    <dbReference type="NCBI Taxonomy" id="748909"/>
    <lineage>
        <taxon>Bacteria</taxon>
        <taxon>Bacillati</taxon>
        <taxon>Actinomycetota</taxon>
        <taxon>Actinomycetes</taxon>
        <taxon>Propionibacteriales</taxon>
        <taxon>Nocardioidaceae</taxon>
        <taxon>Nocardioides</taxon>
    </lineage>
</organism>
<protein>
    <submittedName>
        <fullName evidence="3">Pilus assembly protein</fullName>
    </submittedName>
</protein>
<dbReference type="Proteomes" id="UP000233565">
    <property type="component" value="Unassembled WGS sequence"/>
</dbReference>
<name>A0ABX4R1B5_9ACTN</name>
<reference evidence="3 4" key="1">
    <citation type="submission" date="2017-12" db="EMBL/GenBank/DDBJ databases">
        <title>Pharmacopeia of the Arctic Ocean.</title>
        <authorList>
            <person name="Collins E."/>
            <person name="Ducluzeau A.-L."/>
        </authorList>
    </citation>
    <scope>NUCLEOTIDE SEQUENCE [LARGE SCALE GENOMIC DNA]</scope>
    <source>
        <strain evidence="3 4">DSM 23325</strain>
    </source>
</reference>
<accession>A0ABX4R1B5</accession>
<proteinExistence type="predicted"/>
<evidence type="ECO:0000259" key="2">
    <source>
        <dbReference type="Pfam" id="PF07811"/>
    </source>
</evidence>
<keyword evidence="1" id="KW-0812">Transmembrane</keyword>
<evidence type="ECO:0000256" key="1">
    <source>
        <dbReference type="SAM" id="Phobius"/>
    </source>
</evidence>
<feature type="domain" description="TadE-like" evidence="2">
    <location>
        <begin position="14"/>
        <end position="56"/>
    </location>
</feature>